<feature type="region of interest" description="Disordered" evidence="7">
    <location>
        <begin position="1934"/>
        <end position="1971"/>
    </location>
</feature>
<dbReference type="SUPFAM" id="SSF50985">
    <property type="entry name" value="RCC1/BLIP-II"/>
    <property type="match status" value="1"/>
</dbReference>
<feature type="zinc finger region" description="UBR-type" evidence="6">
    <location>
        <begin position="1115"/>
        <end position="1183"/>
    </location>
</feature>
<dbReference type="InterPro" id="IPR035983">
    <property type="entry name" value="Hect_E3_ubiquitin_ligase"/>
</dbReference>
<dbReference type="GO" id="GO:0000209">
    <property type="term" value="P:protein polyubiquitination"/>
    <property type="evidence" value="ECO:0007669"/>
    <property type="project" value="TreeGrafter"/>
</dbReference>
<evidence type="ECO:0000259" key="9">
    <source>
        <dbReference type="PROSITE" id="PS51157"/>
    </source>
</evidence>
<dbReference type="CDD" id="cd19675">
    <property type="entry name" value="UBR-box_UBR5"/>
    <property type="match status" value="1"/>
</dbReference>
<dbReference type="PROSITE" id="PS51309">
    <property type="entry name" value="PABC"/>
    <property type="match status" value="1"/>
</dbReference>
<protein>
    <recommendedName>
        <fullName evidence="13">E3 ubiquitin-protein ligase UBR5</fullName>
    </recommendedName>
</protein>
<proteinExistence type="predicted"/>
<evidence type="ECO:0000259" key="10">
    <source>
        <dbReference type="PROSITE" id="PS51309"/>
    </source>
</evidence>
<sequence length="3280" mass="360877">MTSLHFVVHPLPGTDDQLNERLREVADKLSRHGFNSPAAFAALRNVVVNQCVVGPNYIALLLEDGRVCRVPVNILTDRLDLQKTDGNKTSRWGTGGSAVTIGGSGVVGGTGGAGGSARNSNASSAYSRMQRAVHVSRGRRSGVIVGTRPLVPASVVPEELINQNLDVNLAVNNLLSRDDDGEGDDDDSQDSYVPDDLISLLDSGVHPDHPSVIIDADSMFNEDMFGYSAIRSRGAGTRSRLGERERDLDRDRERESIFRIRDRRRLDPNLRDEPLKSLDRDKVESFTLETSKKPSNIQVNPISFGEELQYWTEKDWICPKFTHIAAMHSELVGVGTNGQLYSWKWNEPEPYKHPDNPNIHHPKVIQLGLLNEKIKGMSACNVRASVYTESDKVATWIDETLNIVAPKLEHAAQTFPEFVADKIASLHTCSLYTCARLESGALYWWGVMPFAQRKKLLEKNKTRRKKTKDSGPNRDIVAGSLVCLRNSPMFHAGALAFTTVDGVPKVGQLLESAWSLSDSCRFRIKHTLIETKSEIKTEKEFSSSSTSTSCDKPDMPPPPSPASSTCSDHSGPTLVSPASLKRKKAPTPIKEVEKRDEENWPLKNVIFVEDIKTVPVGKVLKVDGAYAAVKFQAKEGTDGSFPKEDPTTLLQDCRLLRIDELQVVKSTSAPRLPECFQKVPKKISIVENGQILAVAVDCEGIHVIARAGARLSYIVYNLSTGKVDQDSLFPTDAQAFMGSHRSDIKLHNTEDEIVVQLRDGNGCIYPMAKDCTDGIKDPRWLDLPPVRCLGMRVQCLHHVLNNMKNKVAIIALAVEHQLMIPHILRCDIEQVKSILTSAEQQDNVGGQKTLQDILQEHCDGNRNIFHTVVSMCVPTSNKDYDSDAVPAVATTTSSSFSSTLEAINAVSSAVDALAAIQSSRSNADANNRSVSLREMMRRATSAARAVSGLDVRDPDREDSGIAIPTLNWPPDPPSYESITRQDSDSNQSRQSSNNQPLPVYTVADFSTASIPPVKLTEKERRSNSLQILKFLCEAPLMQAHLRDLLSAKNAEGCTPFMQAVCGRAYLAAMTIMDTVKKVAIVKDTQEVDKAIMMGMLYPTGSSLDNSPLHVLCCNDTCSFTWTGAEHINQDIFECRTCGLTGSLCCCTECARVCHKGHDCKLKRTSPTAYCDCWEKCKCKALIGGQQGPRFDLLNRLLMETDLVTLPNSRGENVLLFLVQRVGRQLIEQRQYRPPRSRVSSVNPRKNPIADIDVEVPDHDLEPPRFSRRALERILSDWTAVKAMLMSGKKNQHSGGPDVIYEEQLYLDSQSGSVRLDKFTHCLLVKCSVEIAELVSTMPLTLFKETVIDLNMLDTILTTLIREMKNETVEGRKQEAKMVARRFIRSVARIFVVLNIEMTPNSSRKKSAPGMSSCQPLVKCKRAFQALINIAIEELCEIANSLIAPVRMGVARPTAPFSLVSANVEAVQGSDEIFSADPLQPRTTSPEEVSHNVSYVQPDIAPQNAVPAEPAHDREDDEMIPADMEEVEVVEGMVEDDHSDHQSDNEDHRSEHSDRDQPHPEQDDAGAESDMDLDLLAESESDSESSHSNVDNLSVQRSAVTAATAGSDAGLGSLAHFSDSGDSSNQDDYESEAGDSDDQEADDLNYLDEQLERRSTGGINGQRTLQAPQTMQWAIRQREPTNITRPPTTTSTATTAATGGGSGLIYIDPSTLRRTTTVTTTSVVNQESPVTMATTASQLARAFGIVVRQIADLLTMLQDYHALAPNLPRILDIADQEAMDLQLYLEYNLKPTWDWLISILDSAEAQLRFGSALSSRTDPASPGHPLYSNYVRIVNRDRVVNREEQRILQVVDTRRRTRFGTLSSDGSNARRDFLNYALSLMRAHNDEHSDSLPILDVSSLRHVAYVFDALIYYMRSGTDTDTDVLRDGISVVSWQDHDENENEDQDEDPINTGLSMETESVEGESESISKLGRKHPFFQRSDSTIFLGCPPPDPFQTPLVEALPLADQPHLLQPNARREDLFGMTKQTVVPPSVDKNNTNQDNVFDRLPVHLALSCRLPESAMSSILQPHSGLFESTPGPSMSVSASETQTTAASVIVRPNPHHPPTMSQELSGSHPGSGTILGPSDNPFSMSYSRDQSTVPINMSSASSTSLERLEPNQPSVIVHASSAMAVSSSNTTPILTNSRGATSLPQTITISSASGSVINFSTQSVSPFVPIIIRSVATQNSLETSVSGQAVSTATNLSSPFSTSRGVRLNQLPASLPGPSNLSQDHTAESAMDTSPSLTSSSWHNACLREQISGINFAAIHVPVSNSVHIPVSSPSGSAGIIDGGRQIFNIARVSEYNQHASFSTSSSDNLDLTMQSSGQRVNEQGQVHDLRLPRGSEANFGITSTAGNKGNTSLSATGDSLDLSAASNPSTKFTTSLGQRSSLGPSVTCSNISSQDSSSSQSQSQPSSGSSRLPEYNLAAESDLRSLMLRSLSETPSLNVSSQGTLDLAMSNFSQISGEAHHSSSDLSHFTVPSRHLSETSSRSNLSVSSLPVASQGGLLQPPIVTVDGSLDLTRSSSVATNQGRNVTFTASSLDVQSPSVSNRRTLSCLYQTPWRTSAMETCPSAPVVESHVDLVGANENVSNTVVIETSLGPSAGQSPRQTHARGQMVSHDVLLGRWRLTLDLFGRVFCDDVGAEPGSVISELGGFPVKESRFRREMEKIRNSQQRDLSLEVTRNRNQLITQTFKQFNTQYSRRTNTSGPPLAVHRVKVTFTDEPGEGSGVARSFYTALANAVLSQEKLPSLLDGVIVGGKSLQYNLIQRLRTRERERERERQRASTQRQRSRERDSRRALSYEAPPFYMPTDSNSAGNSVNIEPQPPESSDALSQYRRQLGERLYPRVQALQPPMAPKITGMLLELSPAQLLFMLTSEERLRQHVDEAVDIIMSHSRELSAEALLDLDIFSLSATGNTDKKKKSSESDRRSDVEDDDELEDNAPLFWQPGKRGFYSPRPGKNTPERLNAFRNVGRLIGLCLLQNEMCPLFLNRHVLKYILNRKVAWHDLAFFDPVMYESLRQLVLNSESKDATLLFSDLDMNFYVELCTEEGAEGVELITGGSDIEVNAQNVHDYVRRYSEHRMVKVAEKALKNMKMGVFDVIPSNSMEGLTAEDFRLLLNGVGDINVQTLISYTSFNDESGENNEKVQRFKRWFWSVVEKMNNHERQDLVYFWTSSPALPASEEGFQPMPSITIRPADDDHLPTANTCISRLYIPLYSTKVILRNKLLLAIKTKAFGFV</sequence>
<feature type="region of interest" description="Disordered" evidence="7">
    <location>
        <begin position="1534"/>
        <end position="1567"/>
    </location>
</feature>
<feature type="region of interest" description="Disordered" evidence="7">
    <location>
        <begin position="944"/>
        <end position="997"/>
    </location>
</feature>
<feature type="region of interest" description="Disordered" evidence="7">
    <location>
        <begin position="2365"/>
        <end position="2401"/>
    </location>
</feature>
<dbReference type="SMART" id="SM00517">
    <property type="entry name" value="PolyA"/>
    <property type="match status" value="1"/>
</dbReference>
<dbReference type="Pfam" id="PF00632">
    <property type="entry name" value="HECT"/>
    <property type="match status" value="1"/>
</dbReference>
<dbReference type="InterPro" id="IPR003126">
    <property type="entry name" value="Znf_UBR"/>
</dbReference>
<feature type="region of interest" description="Disordered" evidence="7">
    <location>
        <begin position="1612"/>
        <end position="1639"/>
    </location>
</feature>
<feature type="compositionally biased region" description="Acidic residues" evidence="7">
    <location>
        <begin position="1624"/>
        <end position="1639"/>
    </location>
</feature>
<keyword evidence="4" id="KW-0862">Zinc</keyword>
<feature type="region of interest" description="Disordered" evidence="7">
    <location>
        <begin position="536"/>
        <end position="595"/>
    </location>
</feature>
<keyword evidence="12" id="KW-1185">Reference proteome</keyword>
<evidence type="ECO:0000256" key="6">
    <source>
        <dbReference type="PROSITE-ProRule" id="PRU00508"/>
    </source>
</evidence>
<dbReference type="Pfam" id="PF00658">
    <property type="entry name" value="MLLE"/>
    <property type="match status" value="1"/>
</dbReference>
<reference evidence="11" key="3">
    <citation type="submission" date="2023-05" db="EMBL/GenBank/DDBJ databases">
        <authorList>
            <person name="Smith C.H."/>
        </authorList>
    </citation>
    <scope>NUCLEOTIDE SEQUENCE</scope>
    <source>
        <strain evidence="11">CHS0354</strain>
        <tissue evidence="11">Mantle</tissue>
    </source>
</reference>
<feature type="domain" description="HECT" evidence="8">
    <location>
        <begin position="2996"/>
        <end position="3280"/>
    </location>
</feature>
<dbReference type="GO" id="GO:0005634">
    <property type="term" value="C:nucleus"/>
    <property type="evidence" value="ECO:0007669"/>
    <property type="project" value="TreeGrafter"/>
</dbReference>
<dbReference type="Proteomes" id="UP001195483">
    <property type="component" value="Unassembled WGS sequence"/>
</dbReference>
<evidence type="ECO:0000256" key="1">
    <source>
        <dbReference type="ARBA" id="ARBA00022723"/>
    </source>
</evidence>
<feature type="domain" description="UBR-type" evidence="9">
    <location>
        <begin position="1115"/>
        <end position="1183"/>
    </location>
</feature>
<dbReference type="SUPFAM" id="SSF56204">
    <property type="entry name" value="Hect, E3 ligase catalytic domain"/>
    <property type="match status" value="1"/>
</dbReference>
<dbReference type="SMART" id="SM00119">
    <property type="entry name" value="HECTc"/>
    <property type="match status" value="1"/>
</dbReference>
<feature type="region of interest" description="Disordered" evidence="7">
    <location>
        <begin position="2258"/>
        <end position="2282"/>
    </location>
</feature>
<dbReference type="FunFam" id="3.30.2160.10:FF:000006">
    <property type="entry name" value="E3 ubiquitin-protein ligase UBR5 isoform X2"/>
    <property type="match status" value="1"/>
</dbReference>
<dbReference type="GO" id="GO:0034450">
    <property type="term" value="F:ubiquitin-ubiquitin ligase activity"/>
    <property type="evidence" value="ECO:0007669"/>
    <property type="project" value="TreeGrafter"/>
</dbReference>
<feature type="compositionally biased region" description="Polar residues" evidence="7">
    <location>
        <begin position="2851"/>
        <end position="2862"/>
    </location>
</feature>
<dbReference type="Gene3D" id="1.10.1900.10">
    <property type="entry name" value="c-terminal domain of poly(a) binding protein"/>
    <property type="match status" value="1"/>
</dbReference>
<evidence type="ECO:0000259" key="8">
    <source>
        <dbReference type="PROSITE" id="PS50237"/>
    </source>
</evidence>
<dbReference type="EMBL" id="JAEAOA010001616">
    <property type="protein sequence ID" value="KAK3576249.1"/>
    <property type="molecule type" value="Genomic_DNA"/>
</dbReference>
<dbReference type="GO" id="GO:0090263">
    <property type="term" value="P:positive regulation of canonical Wnt signaling pathway"/>
    <property type="evidence" value="ECO:0007669"/>
    <property type="project" value="TreeGrafter"/>
</dbReference>
<feature type="region of interest" description="Disordered" evidence="7">
    <location>
        <begin position="2098"/>
        <end position="2136"/>
    </location>
</feature>
<evidence type="ECO:0000256" key="3">
    <source>
        <dbReference type="ARBA" id="ARBA00022786"/>
    </source>
</evidence>
<feature type="compositionally biased region" description="Basic and acidic residues" evidence="7">
    <location>
        <begin position="1534"/>
        <end position="1561"/>
    </location>
</feature>
<dbReference type="PANTHER" id="PTHR46276">
    <property type="entry name" value="E3 UBIQUITIN-PROTEIN LIGASE UBR5"/>
    <property type="match status" value="1"/>
</dbReference>
<feature type="compositionally biased region" description="Polar residues" evidence="7">
    <location>
        <begin position="2127"/>
        <end position="2136"/>
    </location>
</feature>
<feature type="compositionally biased region" description="Low complexity" evidence="7">
    <location>
        <begin position="984"/>
        <end position="995"/>
    </location>
</feature>
<dbReference type="Gene3D" id="3.30.2410.10">
    <property type="entry name" value="Hect, E3 ligase catalytic domain"/>
    <property type="match status" value="1"/>
</dbReference>
<feature type="region of interest" description="Disordered" evidence="7">
    <location>
        <begin position="2414"/>
        <end position="2461"/>
    </location>
</feature>
<feature type="compositionally biased region" description="Basic and acidic residues" evidence="7">
    <location>
        <begin position="2830"/>
        <end position="2840"/>
    </location>
</feature>
<dbReference type="PANTHER" id="PTHR46276:SF1">
    <property type="entry name" value="E3 UBIQUITIN-PROTEIN LIGASE UBR5"/>
    <property type="match status" value="1"/>
</dbReference>
<comment type="caution">
    <text evidence="11">The sequence shown here is derived from an EMBL/GenBank/DDBJ whole genome shotgun (WGS) entry which is preliminary data.</text>
</comment>
<dbReference type="PROSITE" id="PS50237">
    <property type="entry name" value="HECT"/>
    <property type="match status" value="1"/>
</dbReference>
<gene>
    <name evidence="11" type="ORF">CHS0354_027048</name>
</gene>
<dbReference type="InterPro" id="IPR000569">
    <property type="entry name" value="HECT_dom"/>
</dbReference>
<feature type="compositionally biased region" description="Basic and acidic residues" evidence="7">
    <location>
        <begin position="950"/>
        <end position="959"/>
    </location>
</feature>
<dbReference type="PROSITE" id="PS51157">
    <property type="entry name" value="ZF_UBR"/>
    <property type="match status" value="1"/>
</dbReference>
<dbReference type="Gene3D" id="3.90.1750.10">
    <property type="entry name" value="Hect, E3 ligase catalytic domains"/>
    <property type="match status" value="2"/>
</dbReference>
<evidence type="ECO:0008006" key="13">
    <source>
        <dbReference type="Google" id="ProtNLM"/>
    </source>
</evidence>
<keyword evidence="3 5" id="KW-0833">Ubl conjugation pathway</keyword>
<evidence type="ECO:0000313" key="11">
    <source>
        <dbReference type="EMBL" id="KAK3576249.1"/>
    </source>
</evidence>
<dbReference type="Gene3D" id="2.130.10.30">
    <property type="entry name" value="Regulator of chromosome condensation 1/beta-lactamase-inhibitor protein II"/>
    <property type="match status" value="1"/>
</dbReference>
<evidence type="ECO:0000256" key="7">
    <source>
        <dbReference type="SAM" id="MobiDB-lite"/>
    </source>
</evidence>
<dbReference type="SUPFAM" id="SSF63570">
    <property type="entry name" value="PABC (PABP) domain"/>
    <property type="match status" value="1"/>
</dbReference>
<feature type="region of interest" description="Disordered" evidence="7">
    <location>
        <begin position="2811"/>
        <end position="2873"/>
    </location>
</feature>
<dbReference type="GO" id="GO:0003723">
    <property type="term" value="F:RNA binding"/>
    <property type="evidence" value="ECO:0007669"/>
    <property type="project" value="InterPro"/>
</dbReference>
<evidence type="ECO:0000256" key="2">
    <source>
        <dbReference type="ARBA" id="ARBA00022771"/>
    </source>
</evidence>
<feature type="active site" description="Glycyl thioester intermediate" evidence="5">
    <location>
        <position position="3249"/>
    </location>
</feature>
<feature type="compositionally biased region" description="Low complexity" evidence="7">
    <location>
        <begin position="2437"/>
        <end position="2458"/>
    </location>
</feature>
<feature type="region of interest" description="Disordered" evidence="7">
    <location>
        <begin position="2956"/>
        <end position="2999"/>
    </location>
</feature>
<feature type="compositionally biased region" description="Polar residues" evidence="7">
    <location>
        <begin position="2388"/>
        <end position="2401"/>
    </location>
</feature>
<dbReference type="GO" id="GO:0005737">
    <property type="term" value="C:cytoplasm"/>
    <property type="evidence" value="ECO:0007669"/>
    <property type="project" value="TreeGrafter"/>
</dbReference>
<feature type="compositionally biased region" description="Polar residues" evidence="7">
    <location>
        <begin position="2106"/>
        <end position="2117"/>
    </location>
</feature>
<reference evidence="11" key="1">
    <citation type="journal article" date="2021" name="Genome Biol. Evol.">
        <title>A High-Quality Reference Genome for a Parasitic Bivalve with Doubly Uniparental Inheritance (Bivalvia: Unionida).</title>
        <authorList>
            <person name="Smith C.H."/>
        </authorList>
    </citation>
    <scope>NUCLEOTIDE SEQUENCE</scope>
    <source>
        <strain evidence="11">CHS0354</strain>
    </source>
</reference>
<keyword evidence="1" id="KW-0479">Metal-binding</keyword>
<dbReference type="Gene3D" id="3.30.2160.10">
    <property type="entry name" value="Hect, E3 ligase catalytic domain"/>
    <property type="match status" value="1"/>
</dbReference>
<dbReference type="InterPro" id="IPR009091">
    <property type="entry name" value="RCC1/BLIP-II"/>
</dbReference>
<feature type="compositionally biased region" description="Polar residues" evidence="7">
    <location>
        <begin position="2414"/>
        <end position="2436"/>
    </location>
</feature>
<evidence type="ECO:0000313" key="12">
    <source>
        <dbReference type="Proteomes" id="UP001195483"/>
    </source>
</evidence>
<name>A0AAE0RMM0_9BIVA</name>
<dbReference type="InterPro" id="IPR047503">
    <property type="entry name" value="UBR-box_UBR5"/>
</dbReference>
<accession>A0AAE0RMM0</accession>
<dbReference type="GO" id="GO:0008270">
    <property type="term" value="F:zinc ion binding"/>
    <property type="evidence" value="ECO:0007669"/>
    <property type="project" value="UniProtKB-KW"/>
</dbReference>
<organism evidence="11 12">
    <name type="scientific">Potamilus streckersoni</name>
    <dbReference type="NCBI Taxonomy" id="2493646"/>
    <lineage>
        <taxon>Eukaryota</taxon>
        <taxon>Metazoa</taxon>
        <taxon>Spiralia</taxon>
        <taxon>Lophotrochozoa</taxon>
        <taxon>Mollusca</taxon>
        <taxon>Bivalvia</taxon>
        <taxon>Autobranchia</taxon>
        <taxon>Heteroconchia</taxon>
        <taxon>Palaeoheterodonta</taxon>
        <taxon>Unionida</taxon>
        <taxon>Unionoidea</taxon>
        <taxon>Unionidae</taxon>
        <taxon>Ambleminae</taxon>
        <taxon>Lampsilini</taxon>
        <taxon>Potamilus</taxon>
    </lineage>
</organism>
<dbReference type="FunFam" id="3.30.2410.10:FF:000008">
    <property type="entry name" value="Putative E3 ubiquitin-protein ligase UBR5"/>
    <property type="match status" value="1"/>
</dbReference>
<feature type="compositionally biased region" description="Acidic residues" evidence="7">
    <location>
        <begin position="1937"/>
        <end position="1948"/>
    </location>
</feature>
<dbReference type="InterPro" id="IPR002004">
    <property type="entry name" value="PABP_HYD_C"/>
</dbReference>
<dbReference type="InterPro" id="IPR036053">
    <property type="entry name" value="PABP-dom"/>
</dbReference>
<feature type="compositionally biased region" description="Basic and acidic residues" evidence="7">
    <location>
        <begin position="2811"/>
        <end position="2823"/>
    </location>
</feature>
<feature type="region of interest" description="Disordered" evidence="7">
    <location>
        <begin position="1494"/>
        <end position="1517"/>
    </location>
</feature>
<reference evidence="11" key="2">
    <citation type="journal article" date="2021" name="Genome Biol. Evol.">
        <title>Developing a high-quality reference genome for a parasitic bivalve with doubly uniparental inheritance (Bivalvia: Unionida).</title>
        <authorList>
            <person name="Smith C.H."/>
        </authorList>
    </citation>
    <scope>NUCLEOTIDE SEQUENCE</scope>
    <source>
        <strain evidence="11">CHS0354</strain>
        <tissue evidence="11">Mantle</tissue>
    </source>
</reference>
<dbReference type="SMART" id="SM00396">
    <property type="entry name" value="ZnF_UBR1"/>
    <property type="match status" value="1"/>
</dbReference>
<keyword evidence="2" id="KW-0863">Zinc-finger</keyword>
<feature type="domain" description="PABC" evidence="10">
    <location>
        <begin position="2860"/>
        <end position="2937"/>
    </location>
</feature>
<evidence type="ECO:0000256" key="5">
    <source>
        <dbReference type="PROSITE-ProRule" id="PRU00104"/>
    </source>
</evidence>
<evidence type="ECO:0000256" key="4">
    <source>
        <dbReference type="ARBA" id="ARBA00022833"/>
    </source>
</evidence>